<dbReference type="OrthoDB" id="5154111at2759"/>
<dbReference type="AlphaFoldDB" id="A0A9P7MKF9"/>
<dbReference type="Proteomes" id="UP000706124">
    <property type="component" value="Unassembled WGS sequence"/>
</dbReference>
<evidence type="ECO:0000313" key="2">
    <source>
        <dbReference type="Proteomes" id="UP000706124"/>
    </source>
</evidence>
<proteinExistence type="predicted"/>
<protein>
    <submittedName>
        <fullName evidence="1">Uncharacterized protein</fullName>
    </submittedName>
</protein>
<keyword evidence="2" id="KW-1185">Reference proteome</keyword>
<name>A0A9P7MKF9_9HYPO</name>
<evidence type="ECO:0000313" key="1">
    <source>
        <dbReference type="EMBL" id="KAG5949257.1"/>
    </source>
</evidence>
<reference evidence="1 2" key="1">
    <citation type="journal article" date="2020" name="bioRxiv">
        <title>Whole genome comparisons of ergot fungi reveals the divergence and evolution of species within the genus Claviceps are the result of varying mechanisms driving genome evolution and host range expansion.</title>
        <authorList>
            <person name="Wyka S.A."/>
            <person name="Mondo S.J."/>
            <person name="Liu M."/>
            <person name="Dettman J."/>
            <person name="Nalam V."/>
            <person name="Broders K.D."/>
        </authorList>
    </citation>
    <scope>NUCLEOTIDE SEQUENCE [LARGE SCALE GENOMIC DNA]</scope>
    <source>
        <strain evidence="1 2">CCC 1485</strain>
    </source>
</reference>
<comment type="caution">
    <text evidence="1">The sequence shown here is derived from an EMBL/GenBank/DDBJ whole genome shotgun (WGS) entry which is preliminary data.</text>
</comment>
<dbReference type="EMBL" id="SRPO01000007">
    <property type="protein sequence ID" value="KAG5949257.1"/>
    <property type="molecule type" value="Genomic_DNA"/>
</dbReference>
<organism evidence="1 2">
    <name type="scientific">Claviceps pazoutovae</name>
    <dbReference type="NCBI Taxonomy" id="1649127"/>
    <lineage>
        <taxon>Eukaryota</taxon>
        <taxon>Fungi</taxon>
        <taxon>Dikarya</taxon>
        <taxon>Ascomycota</taxon>
        <taxon>Pezizomycotina</taxon>
        <taxon>Sordariomycetes</taxon>
        <taxon>Hypocreomycetidae</taxon>
        <taxon>Hypocreales</taxon>
        <taxon>Clavicipitaceae</taxon>
        <taxon>Claviceps</taxon>
    </lineage>
</organism>
<gene>
    <name evidence="1" type="ORF">E4U60_006848</name>
</gene>
<accession>A0A9P7MKF9</accession>
<sequence>MHSHNSPTPNKTGISAVCCSHIVEFQAVHEKANLNDDIFIITKPEVKILHCPEGMTELLVVEDEKILISPSQVRSRRIDAHIERIQAHEA</sequence>